<comment type="caution">
    <text evidence="12">The sequence shown here is derived from an EMBL/GenBank/DDBJ whole genome shotgun (WGS) entry which is preliminary data.</text>
</comment>
<sequence length="396" mass="43146">MASPRTAVAGATARNQVSRTGRVASAPRMGLVTPAQRLPLDEVILGDCLSALDRLPPASVDLVFADPPYNLQLGAGALLRPDQSAVDAVDDDWDQFSSFEAYDTFTRAWLAACRRVMKPTATLWVIGSYHNIFRVGSALQDLGFWILNDIVWRKANPMPNFRGKRFTNAHETLIWASRSDQKGYTFHYEALKGGNDDLQMRSDWFIPLCTGEERLKGGDGRKLHPTQKPEALLARTILSSSNPGDVVLDPFFGTGTTGAVAKRLGRHFIGIEQEPAYAQAARERIAAVEPLSRAALLTAPTKRAEPRVPFLSLLEAGHVRAGETLTDERRRHKALVRPDGTLGVGPASGSIHKIGALVQGLPACNGWTFWHAERGGRLVCIDDFRGTMRAGMGSAA</sequence>
<evidence type="ECO:0000256" key="8">
    <source>
        <dbReference type="RuleBase" id="RU362026"/>
    </source>
</evidence>
<evidence type="ECO:0000256" key="1">
    <source>
        <dbReference type="ARBA" id="ARBA00006594"/>
    </source>
</evidence>
<dbReference type="Proteomes" id="UP000297535">
    <property type="component" value="Unassembled WGS sequence"/>
</dbReference>
<organism evidence="12 13">
    <name type="scientific">Methylobacterium nonmethylotrophicum</name>
    <dbReference type="NCBI Taxonomy" id="1141884"/>
    <lineage>
        <taxon>Bacteria</taxon>
        <taxon>Pseudomonadati</taxon>
        <taxon>Pseudomonadota</taxon>
        <taxon>Alphaproteobacteria</taxon>
        <taxon>Hyphomicrobiales</taxon>
        <taxon>Methylobacteriaceae</taxon>
        <taxon>Methylobacterium</taxon>
    </lineage>
</organism>
<evidence type="ECO:0000256" key="9">
    <source>
        <dbReference type="SAM" id="MobiDB-lite"/>
    </source>
</evidence>
<keyword evidence="3 12" id="KW-0808">Transferase</keyword>
<dbReference type="EMBL" id="SRLB01000006">
    <property type="protein sequence ID" value="TGE00128.1"/>
    <property type="molecule type" value="Genomic_DNA"/>
</dbReference>
<keyword evidence="13" id="KW-1185">Reference proteome</keyword>
<dbReference type="Gene3D" id="3.40.50.150">
    <property type="entry name" value="Vaccinia Virus protein VP39"/>
    <property type="match status" value="1"/>
</dbReference>
<dbReference type="PANTHER" id="PTHR13370:SF3">
    <property type="entry name" value="TRNA (GUANINE(10)-N2)-METHYLTRANSFERASE HOMOLOG"/>
    <property type="match status" value="1"/>
</dbReference>
<dbReference type="Pfam" id="PF01555">
    <property type="entry name" value="N6_N4_Mtase"/>
    <property type="match status" value="1"/>
</dbReference>
<feature type="domain" description="DNA methylase N-4/N-6" evidence="10">
    <location>
        <begin position="60"/>
        <end position="282"/>
    </location>
</feature>
<protein>
    <recommendedName>
        <fullName evidence="8">Methyltransferase</fullName>
        <ecNumber evidence="8">2.1.1.-</ecNumber>
    </recommendedName>
</protein>
<dbReference type="InterPro" id="IPR001091">
    <property type="entry name" value="RM_Methyltransferase"/>
</dbReference>
<keyword evidence="4" id="KW-0949">S-adenosyl-L-methionine</keyword>
<dbReference type="RefSeq" id="WP_135414411.1">
    <property type="nucleotide sequence ID" value="NZ_SRLB01000006.1"/>
</dbReference>
<feature type="domain" description="RAMA" evidence="11">
    <location>
        <begin position="294"/>
        <end position="388"/>
    </location>
</feature>
<dbReference type="AlphaFoldDB" id="A0A4Z0NSR3"/>
<evidence type="ECO:0000256" key="6">
    <source>
        <dbReference type="ARBA" id="ARBA00023125"/>
    </source>
</evidence>
<evidence type="ECO:0000259" key="11">
    <source>
        <dbReference type="Pfam" id="PF18755"/>
    </source>
</evidence>
<dbReference type="SUPFAM" id="SSF53335">
    <property type="entry name" value="S-adenosyl-L-methionine-dependent methyltransferases"/>
    <property type="match status" value="1"/>
</dbReference>
<reference evidence="12 13" key="1">
    <citation type="submission" date="2019-04" db="EMBL/GenBank/DDBJ databases">
        <authorList>
            <person name="Feng G."/>
            <person name="Zhu H."/>
        </authorList>
    </citation>
    <scope>NUCLEOTIDE SEQUENCE [LARGE SCALE GENOMIC DNA]</scope>
    <source>
        <strain evidence="12 13">6HR-1</strain>
    </source>
</reference>
<keyword evidence="5" id="KW-0235">DNA replication</keyword>
<comment type="similarity">
    <text evidence="1 8">Belongs to the N(4)/N(6)-methyltransferase family.</text>
</comment>
<gene>
    <name evidence="12" type="ORF">EU555_09425</name>
</gene>
<name>A0A4Z0NSR3_9HYPH</name>
<dbReference type="GO" id="GO:0032259">
    <property type="term" value="P:methylation"/>
    <property type="evidence" value="ECO:0007669"/>
    <property type="project" value="UniProtKB-KW"/>
</dbReference>
<evidence type="ECO:0000256" key="4">
    <source>
        <dbReference type="ARBA" id="ARBA00022691"/>
    </source>
</evidence>
<dbReference type="InterPro" id="IPR002941">
    <property type="entry name" value="DNA_methylase_N4/N6"/>
</dbReference>
<proteinExistence type="inferred from homology"/>
<comment type="catalytic activity">
    <reaction evidence="7">
        <text>a 2'-deoxyadenosine in DNA + S-adenosyl-L-methionine = an N(6)-methyl-2'-deoxyadenosine in DNA + S-adenosyl-L-homocysteine + H(+)</text>
        <dbReference type="Rhea" id="RHEA:15197"/>
        <dbReference type="Rhea" id="RHEA-COMP:12418"/>
        <dbReference type="Rhea" id="RHEA-COMP:12419"/>
        <dbReference type="ChEBI" id="CHEBI:15378"/>
        <dbReference type="ChEBI" id="CHEBI:57856"/>
        <dbReference type="ChEBI" id="CHEBI:59789"/>
        <dbReference type="ChEBI" id="CHEBI:90615"/>
        <dbReference type="ChEBI" id="CHEBI:90616"/>
        <dbReference type="EC" id="2.1.1.72"/>
    </reaction>
</comment>
<dbReference type="PRINTS" id="PR00508">
    <property type="entry name" value="S21N4MTFRASE"/>
</dbReference>
<dbReference type="InterPro" id="IPR002052">
    <property type="entry name" value="DNA_methylase_N6_adenine_CS"/>
</dbReference>
<dbReference type="GO" id="GO:0005737">
    <property type="term" value="C:cytoplasm"/>
    <property type="evidence" value="ECO:0007669"/>
    <property type="project" value="TreeGrafter"/>
</dbReference>
<dbReference type="GO" id="GO:0009007">
    <property type="term" value="F:site-specific DNA-methyltransferase (adenine-specific) activity"/>
    <property type="evidence" value="ECO:0007669"/>
    <property type="project" value="UniProtKB-EC"/>
</dbReference>
<dbReference type="InterPro" id="IPR040843">
    <property type="entry name" value="RAMA"/>
</dbReference>
<dbReference type="InterPro" id="IPR029063">
    <property type="entry name" value="SAM-dependent_MTases_sf"/>
</dbReference>
<dbReference type="GO" id="GO:0008170">
    <property type="term" value="F:N-methyltransferase activity"/>
    <property type="evidence" value="ECO:0007669"/>
    <property type="project" value="InterPro"/>
</dbReference>
<dbReference type="Pfam" id="PF18755">
    <property type="entry name" value="RAMA"/>
    <property type="match status" value="1"/>
</dbReference>
<dbReference type="GO" id="GO:0006260">
    <property type="term" value="P:DNA replication"/>
    <property type="evidence" value="ECO:0007669"/>
    <property type="project" value="UniProtKB-KW"/>
</dbReference>
<dbReference type="FunFam" id="3.40.50.150:FF:000276">
    <property type="entry name" value="Methyltransferase"/>
    <property type="match status" value="1"/>
</dbReference>
<evidence type="ECO:0000259" key="10">
    <source>
        <dbReference type="Pfam" id="PF01555"/>
    </source>
</evidence>
<accession>A0A4Z0NSR3</accession>
<keyword evidence="6" id="KW-0238">DNA-binding</keyword>
<dbReference type="EC" id="2.1.1.-" evidence="8"/>
<evidence type="ECO:0000313" key="13">
    <source>
        <dbReference type="Proteomes" id="UP000297535"/>
    </source>
</evidence>
<evidence type="ECO:0000256" key="5">
    <source>
        <dbReference type="ARBA" id="ARBA00022705"/>
    </source>
</evidence>
<evidence type="ECO:0000313" key="12">
    <source>
        <dbReference type="EMBL" id="TGE00128.1"/>
    </source>
</evidence>
<dbReference type="PROSITE" id="PS00092">
    <property type="entry name" value="N6_MTASE"/>
    <property type="match status" value="1"/>
</dbReference>
<feature type="region of interest" description="Disordered" evidence="9">
    <location>
        <begin position="1"/>
        <end position="21"/>
    </location>
</feature>
<evidence type="ECO:0000256" key="7">
    <source>
        <dbReference type="ARBA" id="ARBA00047942"/>
    </source>
</evidence>
<evidence type="ECO:0000256" key="3">
    <source>
        <dbReference type="ARBA" id="ARBA00022679"/>
    </source>
</evidence>
<dbReference type="GO" id="GO:0003677">
    <property type="term" value="F:DNA binding"/>
    <property type="evidence" value="ECO:0007669"/>
    <property type="project" value="UniProtKB-KW"/>
</dbReference>
<keyword evidence="2 12" id="KW-0489">Methyltransferase</keyword>
<dbReference type="PANTHER" id="PTHR13370">
    <property type="entry name" value="RNA METHYLASE-RELATED"/>
    <property type="match status" value="1"/>
</dbReference>
<evidence type="ECO:0000256" key="2">
    <source>
        <dbReference type="ARBA" id="ARBA00022603"/>
    </source>
</evidence>
<dbReference type="OrthoDB" id="9800801at2"/>